<dbReference type="InterPro" id="IPR038490">
    <property type="entry name" value="Gingipain_propep_sf"/>
</dbReference>
<comment type="caution">
    <text evidence="6">The sequence shown here is derived from an EMBL/GenBank/DDBJ whole genome shotgun (WGS) entry which is preliminary data.</text>
</comment>
<evidence type="ECO:0000259" key="5">
    <source>
        <dbReference type="Pfam" id="PF13860"/>
    </source>
</evidence>
<evidence type="ECO:0000313" key="6">
    <source>
        <dbReference type="EMBL" id="MBI4727541.1"/>
    </source>
</evidence>
<feature type="domain" description="Gingipain propeptide" evidence="4">
    <location>
        <begin position="43"/>
        <end position="187"/>
    </location>
</feature>
<dbReference type="Pfam" id="PF13860">
    <property type="entry name" value="FlgD_ig"/>
    <property type="match status" value="1"/>
</dbReference>
<dbReference type="SUPFAM" id="SSF52129">
    <property type="entry name" value="Caspase-like"/>
    <property type="match status" value="1"/>
</dbReference>
<dbReference type="EMBL" id="JACQXR010000135">
    <property type="protein sequence ID" value="MBI4727541.1"/>
    <property type="molecule type" value="Genomic_DNA"/>
</dbReference>
<reference evidence="6" key="1">
    <citation type="submission" date="2020-07" db="EMBL/GenBank/DDBJ databases">
        <title>Huge and variable diversity of episymbiotic CPR bacteria and DPANN archaea in groundwater ecosystems.</title>
        <authorList>
            <person name="He C.Y."/>
            <person name="Keren R."/>
            <person name="Whittaker M."/>
            <person name="Farag I.F."/>
            <person name="Doudna J."/>
            <person name="Cate J.H.D."/>
            <person name="Banfield J.F."/>
        </authorList>
    </citation>
    <scope>NUCLEOTIDE SEQUENCE</scope>
    <source>
        <strain evidence="6">NC_groundwater_1520_Pr4_B-0.1um_53_5</strain>
    </source>
</reference>
<dbReference type="Gene3D" id="2.60.40.3800">
    <property type="match status" value="1"/>
</dbReference>
<dbReference type="Gene3D" id="3.40.50.1460">
    <property type="match status" value="1"/>
</dbReference>
<sequence length="1173" mass="126960">MNTVKRKPGRTVISLSLAFLSVLWAENALGAVLQQAVKFNGEDIQIKNIGTYRSVTMSGFSLNENPGDPQLPAKTISFVLPAGALVRGVKAVSSDERVIAEDMLLYPAQKPAPRSQGMPAKFQPPNQTSYGTAGIWPQSQAGIIHQGRLAGYEIASVKIYPLRYHPLKKQLLFSGTMLVELEYDIPAIKIKIGQNQNWRPVLTRLVSNPGHLDEFYPPKIKSSKTDPAVDYLIITKAPMDTVFRRLLDWKKQSGLRVKMILADSIYAGYGGRDQQEKIRNYLKEKQASWSLSYVLLGGDTDIIPARVAFAFSTADMGYGGNSDSLRADIYYAALDGAWDGDGDGIFGETTDSVDLYPDLLVGRAPANTVANAQAFVNKVIGYEKNPEPSYLNTASFWAEMLDPETDGGHNKDMIAANELTDYFKPAEKLYESLGNESRASVIATINGGAHLMNHDGHADYDVMCVGPDNLILSDFDGLANGPKQGILYSLGCLTAAIDYDCMAERFVNNPGGGGVAFAGNSRFGWYMPGFAGYGSSDLMDQRFFRYLIAEDAPDLGSALVLSKLDFTAQASQENDFRWLTYGINLLGDPGMAVWTAQPESLSLVCPDTIPPGKFTLRVTVLSGGNPLAGTMVALTGDSLFARGVTDASGSLVLNDSIFYLEPLVLTATARNRIPAQKAVTIASPGPRLTVLSHSFTELTGDFDLKANAGERMAYSLLVKNTGDSATVASQVLFRPMDSLSKISDSLGAVGPLGPGDSLWLTDEFTADLDSNISDGQAALYQVIIDDGLGRTWNSLMAQVVDMPVMAYQHYVVSDALGGDGDMIPEPGENIELAVRIKNTGHDQAGTISGKLSASGPYLTVADSLDTLDNMSCDSSGNFGFALSISSAAPVPNYSGWLYLETMTDGRPARDSFLLTVGATGFADDMESGDGSWQYGSYWHRSAIKSASPVYSWYCGNESDTLAPQDIIDTLSAPVFYLGQDFSLSFNQWHDLVSGWDYGFVEAEWSGGKKVLTTVTGASGGWQASSYDLSFIPAGSGVTLRFILAADSIVGARSKGWFIDDVNIFDPQLGVEQKPDLPAAPCRGMKLAVRPNPFRQRMTINYQSAQAGRVTLKVYNIAGQLVRKLVDEEALQERAGTVGWDGRDDRGVRAAQGMYFIRLMDDQKAVTQKVILLK</sequence>
<dbReference type="Pfam" id="PF08126">
    <property type="entry name" value="Propeptide_C25"/>
    <property type="match status" value="1"/>
</dbReference>
<accession>A0A933IAL4</accession>
<name>A0A933IAL4_UNCT6</name>
<dbReference type="InterPro" id="IPR001769">
    <property type="entry name" value="Gingipain"/>
</dbReference>
<evidence type="ECO:0000256" key="2">
    <source>
        <dbReference type="SAM" id="SignalP"/>
    </source>
</evidence>
<dbReference type="InterPro" id="IPR029030">
    <property type="entry name" value="Caspase-like_dom_sf"/>
</dbReference>
<dbReference type="Gene3D" id="3.40.50.10390">
    <property type="entry name" value="Gingipain r, domain 1"/>
    <property type="match status" value="1"/>
</dbReference>
<feature type="chain" id="PRO_5037553220" evidence="2">
    <location>
        <begin position="31"/>
        <end position="1173"/>
    </location>
</feature>
<dbReference type="InterPro" id="IPR029031">
    <property type="entry name" value="Gingipain_N_sf"/>
</dbReference>
<feature type="domain" description="Gingipain" evidence="3">
    <location>
        <begin position="231"/>
        <end position="592"/>
    </location>
</feature>
<gene>
    <name evidence="6" type="ORF">HY768_10070</name>
</gene>
<dbReference type="Gene3D" id="2.60.40.4070">
    <property type="match status" value="1"/>
</dbReference>
<dbReference type="InterPro" id="IPR026444">
    <property type="entry name" value="Secre_tail"/>
</dbReference>
<evidence type="ECO:0000259" key="3">
    <source>
        <dbReference type="Pfam" id="PF01364"/>
    </source>
</evidence>
<organism evidence="6 7">
    <name type="scientific">candidate division TA06 bacterium</name>
    <dbReference type="NCBI Taxonomy" id="2250710"/>
    <lineage>
        <taxon>Bacteria</taxon>
        <taxon>Bacteria division TA06</taxon>
    </lineage>
</organism>
<dbReference type="Pfam" id="PF01364">
    <property type="entry name" value="Peptidase_C25"/>
    <property type="match status" value="1"/>
</dbReference>
<keyword evidence="1 2" id="KW-0732">Signal</keyword>
<feature type="signal peptide" evidence="2">
    <location>
        <begin position="1"/>
        <end position="30"/>
    </location>
</feature>
<proteinExistence type="predicted"/>
<dbReference type="GO" id="GO:0004197">
    <property type="term" value="F:cysteine-type endopeptidase activity"/>
    <property type="evidence" value="ECO:0007669"/>
    <property type="project" value="InterPro"/>
</dbReference>
<dbReference type="InterPro" id="IPR012600">
    <property type="entry name" value="Propeptide_C25"/>
</dbReference>
<evidence type="ECO:0000259" key="4">
    <source>
        <dbReference type="Pfam" id="PF08126"/>
    </source>
</evidence>
<feature type="domain" description="FlgD/Vpr Ig-like" evidence="5">
    <location>
        <begin position="1098"/>
        <end position="1157"/>
    </location>
</feature>
<evidence type="ECO:0000256" key="1">
    <source>
        <dbReference type="ARBA" id="ARBA00022729"/>
    </source>
</evidence>
<dbReference type="AlphaFoldDB" id="A0A933IAL4"/>
<dbReference type="Proteomes" id="UP000736328">
    <property type="component" value="Unassembled WGS sequence"/>
</dbReference>
<dbReference type="NCBIfam" id="TIGR04183">
    <property type="entry name" value="Por_Secre_tail"/>
    <property type="match status" value="1"/>
</dbReference>
<dbReference type="InterPro" id="IPR025965">
    <property type="entry name" value="FlgD/Vpr_Ig-like"/>
</dbReference>
<dbReference type="InterPro" id="IPR013783">
    <property type="entry name" value="Ig-like_fold"/>
</dbReference>
<dbReference type="Gene3D" id="2.60.40.10">
    <property type="entry name" value="Immunoglobulins"/>
    <property type="match status" value="1"/>
</dbReference>
<evidence type="ECO:0000313" key="7">
    <source>
        <dbReference type="Proteomes" id="UP000736328"/>
    </source>
</evidence>
<dbReference type="GO" id="GO:0006508">
    <property type="term" value="P:proteolysis"/>
    <property type="evidence" value="ECO:0007669"/>
    <property type="project" value="InterPro"/>
</dbReference>
<protein>
    <submittedName>
        <fullName evidence="6">T9SS type A sorting domain-containing protein</fullName>
    </submittedName>
</protein>